<proteinExistence type="predicted"/>
<dbReference type="RefSeq" id="WP_156016141.1">
    <property type="nucleotide sequence ID" value="NZ_WGGD01000005.1"/>
</dbReference>
<evidence type="ECO:0000313" key="1">
    <source>
        <dbReference type="EMBL" id="MUN28202.1"/>
    </source>
</evidence>
<name>A0A6A9QSS4_SULME</name>
<accession>A0A6A9QSS4</accession>
<evidence type="ECO:0000313" key="2">
    <source>
        <dbReference type="Proteomes" id="UP000470772"/>
    </source>
</evidence>
<comment type="caution">
    <text evidence="1">The sequence shown here is derived from an EMBL/GenBank/DDBJ whole genome shotgun (WGS) entry which is preliminary data.</text>
</comment>
<organism evidence="1 2">
    <name type="scientific">Sulfuracidifex metallicus DSM 6482 = JCM 9184</name>
    <dbReference type="NCBI Taxonomy" id="523847"/>
    <lineage>
        <taxon>Archaea</taxon>
        <taxon>Thermoproteota</taxon>
        <taxon>Thermoprotei</taxon>
        <taxon>Sulfolobales</taxon>
        <taxon>Sulfolobaceae</taxon>
        <taxon>Sulfuracidifex</taxon>
    </lineage>
</organism>
<dbReference type="SUPFAM" id="SSF56037">
    <property type="entry name" value="PheT/TilS domain"/>
    <property type="match status" value="1"/>
</dbReference>
<dbReference type="EMBL" id="WGGD01000005">
    <property type="protein sequence ID" value="MUN28202.1"/>
    <property type="molecule type" value="Genomic_DNA"/>
</dbReference>
<dbReference type="AlphaFoldDB" id="A0A6A9QSS4"/>
<reference evidence="1 2" key="1">
    <citation type="submission" date="2019-10" db="EMBL/GenBank/DDBJ databases">
        <title>Sequencing and Assembly of Multiple Reported Metal-Biooxidizing Members of the Extremely Thermoacidophilic Archaeal Family Sulfolobaceae.</title>
        <authorList>
            <person name="Counts J.A."/>
            <person name="Kelly R.M."/>
        </authorList>
    </citation>
    <scope>NUCLEOTIDE SEQUENCE [LARGE SCALE GENOMIC DNA]</scope>
    <source>
        <strain evidence="1 2">DSM 6482</strain>
    </source>
</reference>
<protein>
    <submittedName>
        <fullName evidence="1">Uncharacterized protein</fullName>
    </submittedName>
</protein>
<keyword evidence="2" id="KW-1185">Reference proteome</keyword>
<sequence>MELLPRIDDLVDIGNVVSTSLLVPIGIYDMHYMDFFLDTNVIKGRSVLQNWEKGTRKAI</sequence>
<dbReference type="Proteomes" id="UP000470772">
    <property type="component" value="Unassembled WGS sequence"/>
</dbReference>
<gene>
    <name evidence="1" type="ORF">GC250_01670</name>
</gene>